<reference evidence="7" key="1">
    <citation type="journal article" date="2005" name="Environ. Microbiol.">
        <title>Genetic and functional properties of uncultivated thermophilic crenarchaeotes from a subsurface gold mine as revealed by analysis of genome fragments.</title>
        <authorList>
            <person name="Nunoura T."/>
            <person name="Hirayama H."/>
            <person name="Takami H."/>
            <person name="Oida H."/>
            <person name="Nishi S."/>
            <person name="Shimamura S."/>
            <person name="Suzuki Y."/>
            <person name="Inagaki F."/>
            <person name="Takai K."/>
            <person name="Nealson K.H."/>
            <person name="Horikoshi K."/>
        </authorList>
    </citation>
    <scope>NUCLEOTIDE SEQUENCE</scope>
</reference>
<name>H5S9I2_9ZZZZ</name>
<dbReference type="AlphaFoldDB" id="H5S9I2"/>
<keyword evidence="3 6" id="KW-0812">Transmembrane</keyword>
<evidence type="ECO:0000313" key="7">
    <source>
        <dbReference type="EMBL" id="BAL52818.1"/>
    </source>
</evidence>
<evidence type="ECO:0000256" key="1">
    <source>
        <dbReference type="ARBA" id="ARBA00004651"/>
    </source>
</evidence>
<reference evidence="7" key="2">
    <citation type="journal article" date="2012" name="PLoS ONE">
        <title>A Deeply Branching Thermophilic Bacterium with an Ancient Acetyl-CoA Pathway Dominates a Subsurface Ecosystem.</title>
        <authorList>
            <person name="Takami H."/>
            <person name="Noguchi H."/>
            <person name="Takaki Y."/>
            <person name="Uchiyama I."/>
            <person name="Toyoda A."/>
            <person name="Nishi S."/>
            <person name="Chee G.-J."/>
            <person name="Arai W."/>
            <person name="Nunoura T."/>
            <person name="Itoh T."/>
            <person name="Hattori M."/>
            <person name="Takai K."/>
        </authorList>
    </citation>
    <scope>NUCLEOTIDE SEQUENCE</scope>
</reference>
<dbReference type="Pfam" id="PF03739">
    <property type="entry name" value="LptF_LptG"/>
    <property type="match status" value="1"/>
</dbReference>
<feature type="transmembrane region" description="Helical" evidence="6">
    <location>
        <begin position="12"/>
        <end position="35"/>
    </location>
</feature>
<dbReference type="GO" id="GO:0015920">
    <property type="term" value="P:lipopolysaccharide transport"/>
    <property type="evidence" value="ECO:0007669"/>
    <property type="project" value="TreeGrafter"/>
</dbReference>
<evidence type="ECO:0000256" key="6">
    <source>
        <dbReference type="SAM" id="Phobius"/>
    </source>
</evidence>
<sequence length="369" mass="41294">MRLVDRLIVRELLPPLLFGVGLFTTLIFAGGYVFMITEYAVKGIPLRQVVELAALYFPQIAVKTLPMGMLLAVLLGFGRLSSDWEITALRAAGVSIRRLMAPVFWMGLAVSLLAIGFNETLVPWATARASAIRARILEQLQLTEQQAFGFPQWSNGRLDSYVIVAGGRDPQTQELFQVTIIKYRAGALREPEVIAFAQRAKWGATNEWVLYDGWWRTAEGQYGTFHEFRAEPLPGIQIRRTPLQIEALLTEVDARSFRQLRQQIAFYQREGVEPAMVRQLTVELYNKLAVPLASLIFALVGAPLGIRSQRSSPAVGFALSIAIIFLYWVLARYLVILGRSAVPPLLASFLPNLIGLALALWLIARRERV</sequence>
<feature type="transmembrane region" description="Helical" evidence="6">
    <location>
        <begin position="313"/>
        <end position="335"/>
    </location>
</feature>
<evidence type="ECO:0000256" key="4">
    <source>
        <dbReference type="ARBA" id="ARBA00022989"/>
    </source>
</evidence>
<feature type="transmembrane region" description="Helical" evidence="6">
    <location>
        <begin position="341"/>
        <end position="364"/>
    </location>
</feature>
<organism evidence="7">
    <name type="scientific">uncultured prokaryote</name>
    <dbReference type="NCBI Taxonomy" id="198431"/>
    <lineage>
        <taxon>unclassified sequences</taxon>
        <taxon>environmental samples</taxon>
    </lineage>
</organism>
<evidence type="ECO:0000256" key="3">
    <source>
        <dbReference type="ARBA" id="ARBA00022692"/>
    </source>
</evidence>
<keyword evidence="2" id="KW-1003">Cell membrane</keyword>
<dbReference type="PANTHER" id="PTHR33529">
    <property type="entry name" value="SLR0882 PROTEIN-RELATED"/>
    <property type="match status" value="1"/>
</dbReference>
<feature type="transmembrane region" description="Helical" evidence="6">
    <location>
        <begin position="55"/>
        <end position="78"/>
    </location>
</feature>
<protein>
    <submittedName>
        <fullName evidence="7">Permease YjgP/YjgQ family protein</fullName>
    </submittedName>
</protein>
<evidence type="ECO:0000256" key="2">
    <source>
        <dbReference type="ARBA" id="ARBA00022475"/>
    </source>
</evidence>
<gene>
    <name evidence="7" type="ORF">HGMM_F03C06C23</name>
</gene>
<keyword evidence="4 6" id="KW-1133">Transmembrane helix</keyword>
<feature type="transmembrane region" description="Helical" evidence="6">
    <location>
        <begin position="288"/>
        <end position="306"/>
    </location>
</feature>
<dbReference type="PANTHER" id="PTHR33529:SF6">
    <property type="entry name" value="YJGP_YJGQ FAMILY PERMEASE"/>
    <property type="match status" value="1"/>
</dbReference>
<feature type="transmembrane region" description="Helical" evidence="6">
    <location>
        <begin position="99"/>
        <end position="117"/>
    </location>
</feature>
<evidence type="ECO:0000256" key="5">
    <source>
        <dbReference type="ARBA" id="ARBA00023136"/>
    </source>
</evidence>
<dbReference type="GO" id="GO:0005886">
    <property type="term" value="C:plasma membrane"/>
    <property type="evidence" value="ECO:0007669"/>
    <property type="project" value="UniProtKB-SubCell"/>
</dbReference>
<keyword evidence="5 6" id="KW-0472">Membrane</keyword>
<dbReference type="EMBL" id="AP011640">
    <property type="protein sequence ID" value="BAL52818.1"/>
    <property type="molecule type" value="Genomic_DNA"/>
</dbReference>
<proteinExistence type="predicted"/>
<dbReference type="InterPro" id="IPR005495">
    <property type="entry name" value="LptG/LptF_permease"/>
</dbReference>
<comment type="subcellular location">
    <subcellularLocation>
        <location evidence="1">Cell membrane</location>
        <topology evidence="1">Multi-pass membrane protein</topology>
    </subcellularLocation>
</comment>
<accession>H5S9I2</accession>